<dbReference type="Proteomes" id="UP000626109">
    <property type="component" value="Unassembled WGS sequence"/>
</dbReference>
<name>A0A813LQ96_POLGL</name>
<evidence type="ECO:0000313" key="10">
    <source>
        <dbReference type="Proteomes" id="UP000626109"/>
    </source>
</evidence>
<dbReference type="PANTHER" id="PTHR15588:SF8">
    <property type="entry name" value="U6 SNRNA-ASSOCIATED SM-LIKE PROTEIN LSM1"/>
    <property type="match status" value="1"/>
</dbReference>
<dbReference type="InterPro" id="IPR047575">
    <property type="entry name" value="Sm"/>
</dbReference>
<dbReference type="GO" id="GO:0006397">
    <property type="term" value="P:mRNA processing"/>
    <property type="evidence" value="ECO:0007669"/>
    <property type="project" value="UniProtKB-UniRule"/>
</dbReference>
<dbReference type="InterPro" id="IPR034104">
    <property type="entry name" value="Lsm1"/>
</dbReference>
<comment type="subcellular location">
    <subcellularLocation>
        <location evidence="6">Cytoplasm</location>
    </subcellularLocation>
    <subcellularLocation>
        <location evidence="6">Cytoplasm</location>
        <location evidence="6">P-body</location>
    </subcellularLocation>
</comment>
<dbReference type="SMART" id="SM00651">
    <property type="entry name" value="Sm"/>
    <property type="match status" value="1"/>
</dbReference>
<comment type="function">
    <text evidence="6">Probably involved with other LSm subunits in the general process of degradation of mRNAs.</text>
</comment>
<dbReference type="AlphaFoldDB" id="A0A813LQ96"/>
<comment type="caution">
    <text evidence="9">The sequence shown here is derived from an EMBL/GenBank/DDBJ whole genome shotgun (WGS) entry which is preliminary data.</text>
</comment>
<dbReference type="PANTHER" id="PTHR15588">
    <property type="entry name" value="LSM1"/>
    <property type="match status" value="1"/>
</dbReference>
<feature type="domain" description="Sm" evidence="8">
    <location>
        <begin position="23"/>
        <end position="100"/>
    </location>
</feature>
<dbReference type="Pfam" id="PF01423">
    <property type="entry name" value="LSM"/>
    <property type="match status" value="1"/>
</dbReference>
<dbReference type="GO" id="GO:0000932">
    <property type="term" value="C:P-body"/>
    <property type="evidence" value="ECO:0007669"/>
    <property type="project" value="UniProtKB-SubCell"/>
</dbReference>
<dbReference type="EMBL" id="CAJNNW010037250">
    <property type="protein sequence ID" value="CAE8740375.1"/>
    <property type="molecule type" value="Genomic_DNA"/>
</dbReference>
<organism evidence="9 10">
    <name type="scientific">Polarella glacialis</name>
    <name type="common">Dinoflagellate</name>
    <dbReference type="NCBI Taxonomy" id="89957"/>
    <lineage>
        <taxon>Eukaryota</taxon>
        <taxon>Sar</taxon>
        <taxon>Alveolata</taxon>
        <taxon>Dinophyceae</taxon>
        <taxon>Suessiales</taxon>
        <taxon>Suessiaceae</taxon>
        <taxon>Polarella</taxon>
    </lineage>
</organism>
<keyword evidence="2 6" id="KW-0963">Cytoplasm</keyword>
<evidence type="ECO:0000259" key="8">
    <source>
        <dbReference type="PROSITE" id="PS52002"/>
    </source>
</evidence>
<keyword evidence="4 6" id="KW-0694">RNA-binding</keyword>
<evidence type="ECO:0000256" key="6">
    <source>
        <dbReference type="RuleBase" id="RU365047"/>
    </source>
</evidence>
<dbReference type="GO" id="GO:1990726">
    <property type="term" value="C:Lsm1-7-Pat1 complex"/>
    <property type="evidence" value="ECO:0007669"/>
    <property type="project" value="TreeGrafter"/>
</dbReference>
<dbReference type="InterPro" id="IPR001163">
    <property type="entry name" value="Sm_dom_euk/arc"/>
</dbReference>
<evidence type="ECO:0000256" key="4">
    <source>
        <dbReference type="ARBA" id="ARBA00022884"/>
    </source>
</evidence>
<dbReference type="GO" id="GO:0000290">
    <property type="term" value="P:deadenylation-dependent decapping of nuclear-transcribed mRNA"/>
    <property type="evidence" value="ECO:0007669"/>
    <property type="project" value="TreeGrafter"/>
</dbReference>
<feature type="region of interest" description="Disordered" evidence="7">
    <location>
        <begin position="1"/>
        <end position="23"/>
    </location>
</feature>
<proteinExistence type="inferred from homology"/>
<dbReference type="CDD" id="cd01728">
    <property type="entry name" value="LSm1"/>
    <property type="match status" value="1"/>
</dbReference>
<dbReference type="SUPFAM" id="SSF50182">
    <property type="entry name" value="Sm-like ribonucleoproteins"/>
    <property type="match status" value="1"/>
</dbReference>
<evidence type="ECO:0000256" key="1">
    <source>
        <dbReference type="ARBA" id="ARBA00006850"/>
    </source>
</evidence>
<reference evidence="9" key="1">
    <citation type="submission" date="2021-02" db="EMBL/GenBank/DDBJ databases">
        <authorList>
            <person name="Dougan E. K."/>
            <person name="Rhodes N."/>
            <person name="Thang M."/>
            <person name="Chan C."/>
        </authorList>
    </citation>
    <scope>NUCLEOTIDE SEQUENCE</scope>
</reference>
<sequence length="143" mass="16015">MEQPVFEGDAEGSSSSKPGKLPHWASNLEDNVDKQLLIMLRDGRKLIGWLRTFDQFANLLVEHVMERHILCEEKVYADIYLGTMLVRGENVCLFGEVDPDRPAGRLREAPIAYVLKREAELEAGASAKGKAKPADLFADQVDF</sequence>
<evidence type="ECO:0000256" key="5">
    <source>
        <dbReference type="ARBA" id="ARBA00023274"/>
    </source>
</evidence>
<keyword evidence="5 6" id="KW-0687">Ribonucleoprotein</keyword>
<evidence type="ECO:0000256" key="3">
    <source>
        <dbReference type="ARBA" id="ARBA00022664"/>
    </source>
</evidence>
<evidence type="ECO:0000313" key="9">
    <source>
        <dbReference type="EMBL" id="CAE8740375.1"/>
    </source>
</evidence>
<evidence type="ECO:0000256" key="7">
    <source>
        <dbReference type="SAM" id="MobiDB-lite"/>
    </source>
</evidence>
<dbReference type="InterPro" id="IPR010920">
    <property type="entry name" value="LSM_dom_sf"/>
</dbReference>
<evidence type="ECO:0000256" key="2">
    <source>
        <dbReference type="ARBA" id="ARBA00022490"/>
    </source>
</evidence>
<dbReference type="PROSITE" id="PS52002">
    <property type="entry name" value="SM"/>
    <property type="match status" value="1"/>
</dbReference>
<keyword evidence="3 6" id="KW-0507">mRNA processing</keyword>
<dbReference type="GO" id="GO:0003729">
    <property type="term" value="F:mRNA binding"/>
    <property type="evidence" value="ECO:0007669"/>
    <property type="project" value="TreeGrafter"/>
</dbReference>
<gene>
    <name evidence="6" type="primary">LSM1</name>
    <name evidence="9" type="ORF">PGLA2088_LOCUS50011</name>
</gene>
<protein>
    <recommendedName>
        <fullName evidence="6">U6 snRNA-associated Sm-like protein LSm1</fullName>
    </recommendedName>
</protein>
<comment type="subunit">
    <text evidence="6">LSm subunits form a heteromer with a donut shape.</text>
</comment>
<comment type="similarity">
    <text evidence="1 6">Belongs to the snRNP Sm proteins family.</text>
</comment>
<dbReference type="InterPro" id="IPR044642">
    <property type="entry name" value="PTHR15588"/>
</dbReference>
<dbReference type="GO" id="GO:1990904">
    <property type="term" value="C:ribonucleoprotein complex"/>
    <property type="evidence" value="ECO:0007669"/>
    <property type="project" value="UniProtKB-KW"/>
</dbReference>
<dbReference type="Gene3D" id="2.30.30.100">
    <property type="match status" value="1"/>
</dbReference>
<accession>A0A813LQ96</accession>